<dbReference type="GO" id="GO:0006355">
    <property type="term" value="P:regulation of DNA-templated transcription"/>
    <property type="evidence" value="ECO:0007669"/>
    <property type="project" value="InterPro"/>
</dbReference>
<dbReference type="PROSITE" id="PS51755">
    <property type="entry name" value="OMPR_PHOB"/>
    <property type="match status" value="1"/>
</dbReference>
<dbReference type="Gene3D" id="1.10.10.10">
    <property type="entry name" value="Winged helix-like DNA-binding domain superfamily/Winged helix DNA-binding domain"/>
    <property type="match status" value="1"/>
</dbReference>
<dbReference type="OrthoDB" id="9802426at2"/>
<dbReference type="GO" id="GO:0000156">
    <property type="term" value="F:phosphorelay response regulator activity"/>
    <property type="evidence" value="ECO:0007669"/>
    <property type="project" value="TreeGrafter"/>
</dbReference>
<dbReference type="AlphaFoldDB" id="F1ZBE9"/>
<dbReference type="PROSITE" id="PS50110">
    <property type="entry name" value="RESPONSE_REGULATORY"/>
    <property type="match status" value="1"/>
</dbReference>
<dbReference type="GO" id="GO:0000976">
    <property type="term" value="F:transcription cis-regulatory region binding"/>
    <property type="evidence" value="ECO:0007669"/>
    <property type="project" value="TreeGrafter"/>
</dbReference>
<evidence type="ECO:0000259" key="4">
    <source>
        <dbReference type="PROSITE" id="PS50110"/>
    </source>
</evidence>
<dbReference type="FunCoup" id="F1ZBE9">
    <property type="interactions" value="191"/>
</dbReference>
<feature type="domain" description="OmpR/PhoB-type" evidence="5">
    <location>
        <begin position="128"/>
        <end position="228"/>
    </location>
</feature>
<dbReference type="Pfam" id="PF00072">
    <property type="entry name" value="Response_reg"/>
    <property type="match status" value="1"/>
</dbReference>
<dbReference type="InterPro" id="IPR039420">
    <property type="entry name" value="WalR-like"/>
</dbReference>
<accession>F1ZBE9</accession>
<dbReference type="SMART" id="SM00448">
    <property type="entry name" value="REC"/>
    <property type="match status" value="1"/>
</dbReference>
<name>F1ZBE9_9SPHN</name>
<dbReference type="STRING" id="983920.Y88_0205"/>
<dbReference type="InParanoid" id="F1ZBE9"/>
<reference evidence="6 7" key="1">
    <citation type="journal article" date="2012" name="J. Bacteriol.">
        <title>Draft Genome Sequence of Novosphingobium nitrogenifigens Y88T.</title>
        <authorList>
            <person name="Strabala T.J."/>
            <person name="Macdonald L."/>
            <person name="Liu V."/>
            <person name="Smit A.M."/>
        </authorList>
    </citation>
    <scope>NUCLEOTIDE SEQUENCE [LARGE SCALE GENOMIC DNA]</scope>
    <source>
        <strain evidence="6 7">DSM 19370</strain>
    </source>
</reference>
<keyword evidence="2" id="KW-0597">Phosphoprotein</keyword>
<comment type="caution">
    <text evidence="6">The sequence shown here is derived from an EMBL/GenBank/DDBJ whole genome shotgun (WGS) entry which is preliminary data.</text>
</comment>
<dbReference type="Pfam" id="PF00486">
    <property type="entry name" value="Trans_reg_C"/>
    <property type="match status" value="1"/>
</dbReference>
<dbReference type="Gene3D" id="3.40.50.2300">
    <property type="match status" value="1"/>
</dbReference>
<gene>
    <name evidence="6" type="ORF">Y88_0205</name>
</gene>
<dbReference type="PANTHER" id="PTHR48111">
    <property type="entry name" value="REGULATOR OF RPOS"/>
    <property type="match status" value="1"/>
</dbReference>
<keyword evidence="1 3" id="KW-0238">DNA-binding</keyword>
<evidence type="ECO:0000313" key="7">
    <source>
        <dbReference type="Proteomes" id="UP000004728"/>
    </source>
</evidence>
<evidence type="ECO:0000256" key="3">
    <source>
        <dbReference type="PROSITE-ProRule" id="PRU01091"/>
    </source>
</evidence>
<keyword evidence="7" id="KW-1185">Reference proteome</keyword>
<dbReference type="Gene3D" id="6.10.250.690">
    <property type="match status" value="1"/>
</dbReference>
<dbReference type="CDD" id="cd00383">
    <property type="entry name" value="trans_reg_C"/>
    <property type="match status" value="1"/>
</dbReference>
<dbReference type="InterPro" id="IPR001789">
    <property type="entry name" value="Sig_transdc_resp-reg_receiver"/>
</dbReference>
<feature type="DNA-binding region" description="OmpR/PhoB-type" evidence="3">
    <location>
        <begin position="128"/>
        <end position="228"/>
    </location>
</feature>
<dbReference type="HOGENOM" id="CLU_000445_30_8_5"/>
<dbReference type="GO" id="GO:0032993">
    <property type="term" value="C:protein-DNA complex"/>
    <property type="evidence" value="ECO:0007669"/>
    <property type="project" value="TreeGrafter"/>
</dbReference>
<evidence type="ECO:0000256" key="1">
    <source>
        <dbReference type="ARBA" id="ARBA00023125"/>
    </source>
</evidence>
<dbReference type="InterPro" id="IPR036388">
    <property type="entry name" value="WH-like_DNA-bd_sf"/>
</dbReference>
<evidence type="ECO:0000313" key="6">
    <source>
        <dbReference type="EMBL" id="EGD58153.1"/>
    </source>
</evidence>
<dbReference type="eggNOG" id="COG0745">
    <property type="taxonomic scope" value="Bacteria"/>
</dbReference>
<protein>
    <submittedName>
        <fullName evidence="6">Two component transcriptional regulator</fullName>
    </submittedName>
</protein>
<dbReference type="SUPFAM" id="SSF52172">
    <property type="entry name" value="CheY-like"/>
    <property type="match status" value="1"/>
</dbReference>
<feature type="domain" description="Response regulatory" evidence="4">
    <location>
        <begin position="6"/>
        <end position="118"/>
    </location>
</feature>
<organism evidence="6 7">
    <name type="scientific">Novosphingobium nitrogenifigens DSM 19370</name>
    <dbReference type="NCBI Taxonomy" id="983920"/>
    <lineage>
        <taxon>Bacteria</taxon>
        <taxon>Pseudomonadati</taxon>
        <taxon>Pseudomonadota</taxon>
        <taxon>Alphaproteobacteria</taxon>
        <taxon>Sphingomonadales</taxon>
        <taxon>Sphingomonadaceae</taxon>
        <taxon>Novosphingobium</taxon>
    </lineage>
</organism>
<dbReference type="EMBL" id="AEWJ01000044">
    <property type="protein sequence ID" value="EGD58153.1"/>
    <property type="molecule type" value="Genomic_DNA"/>
</dbReference>
<dbReference type="InterPro" id="IPR001867">
    <property type="entry name" value="OmpR/PhoB-type_DNA-bd"/>
</dbReference>
<dbReference type="Proteomes" id="UP000004728">
    <property type="component" value="Unassembled WGS sequence"/>
</dbReference>
<dbReference type="InterPro" id="IPR011006">
    <property type="entry name" value="CheY-like_superfamily"/>
</dbReference>
<dbReference type="SMART" id="SM00862">
    <property type="entry name" value="Trans_reg_C"/>
    <property type="match status" value="1"/>
</dbReference>
<dbReference type="PANTHER" id="PTHR48111:SF50">
    <property type="entry name" value="KDP OPERON TRANSCRIPTIONAL REGULATORY PROTEIN KDPE"/>
    <property type="match status" value="1"/>
</dbReference>
<proteinExistence type="predicted"/>
<dbReference type="GO" id="GO:0005829">
    <property type="term" value="C:cytosol"/>
    <property type="evidence" value="ECO:0007669"/>
    <property type="project" value="TreeGrafter"/>
</dbReference>
<dbReference type="RefSeq" id="WP_008067304.1">
    <property type="nucleotide sequence ID" value="NZ_AQWK01000006.1"/>
</dbReference>
<evidence type="ECO:0000259" key="5">
    <source>
        <dbReference type="PROSITE" id="PS51755"/>
    </source>
</evidence>
<feature type="modified residue" description="4-aspartylphosphate" evidence="2">
    <location>
        <position position="55"/>
    </location>
</feature>
<evidence type="ECO:0000256" key="2">
    <source>
        <dbReference type="PROSITE-ProRule" id="PRU00169"/>
    </source>
</evidence>
<sequence>MGGSVRILVIDDEPSIRSLLRAALEPAGYRVSEADLAATAMTAAHDETPQVVLLDLGLPDRDGLDLIAPLRKAGAAVVVLSARDATAQKVAALDRGADDYVTKPFDTEEVLARVRTALRHRTGPEVLAAALRFDDVEIDLAARVVRKDGVEVHLAPKEFAMLAELAANAGKVVTHAHLLRTIWGPGHESDVEYLRVAARGIRRKLEGDAGDQPSRIRNEPGVGYRLAVAIAG</sequence>